<dbReference type="Pfam" id="PF02931">
    <property type="entry name" value="Neur_chan_LBD"/>
    <property type="match status" value="1"/>
</dbReference>
<dbReference type="GO" id="GO:0016020">
    <property type="term" value="C:membrane"/>
    <property type="evidence" value="ECO:0007669"/>
    <property type="project" value="InterPro"/>
</dbReference>
<dbReference type="STRING" id="6280.A0A0N4TTH0"/>
<feature type="domain" description="Neurotransmitter-gated ion-channel ligand-binding" evidence="3">
    <location>
        <begin position="89"/>
        <end position="240"/>
    </location>
</feature>
<dbReference type="PANTHER" id="PTHR18945">
    <property type="entry name" value="NEUROTRANSMITTER GATED ION CHANNEL"/>
    <property type="match status" value="1"/>
</dbReference>
<keyword evidence="1" id="KW-0812">Transmembrane</keyword>
<keyword evidence="1" id="KW-1133">Transmembrane helix</keyword>
<dbReference type="InterPro" id="IPR006202">
    <property type="entry name" value="Neur_chan_lig-bd"/>
</dbReference>
<reference evidence="6" key="1">
    <citation type="submission" date="2017-02" db="UniProtKB">
        <authorList>
            <consortium name="WormBaseParasite"/>
        </authorList>
    </citation>
    <scope>IDENTIFICATION</scope>
</reference>
<evidence type="ECO:0000259" key="3">
    <source>
        <dbReference type="Pfam" id="PF02931"/>
    </source>
</evidence>
<dbReference type="Gene3D" id="2.70.170.10">
    <property type="entry name" value="Neurotransmitter-gated ion-channel ligand-binding domain"/>
    <property type="match status" value="1"/>
</dbReference>
<evidence type="ECO:0000256" key="1">
    <source>
        <dbReference type="SAM" id="Phobius"/>
    </source>
</evidence>
<proteinExistence type="predicted"/>
<dbReference type="InterPro" id="IPR006201">
    <property type="entry name" value="Neur_channel"/>
</dbReference>
<dbReference type="GO" id="GO:0005230">
    <property type="term" value="F:extracellular ligand-gated monoatomic ion channel activity"/>
    <property type="evidence" value="ECO:0007669"/>
    <property type="project" value="InterPro"/>
</dbReference>
<evidence type="ECO:0000313" key="5">
    <source>
        <dbReference type="Proteomes" id="UP000278627"/>
    </source>
</evidence>
<keyword evidence="1" id="KW-0472">Membrane</keyword>
<dbReference type="InterPro" id="IPR036734">
    <property type="entry name" value="Neur_chan_lig-bd_sf"/>
</dbReference>
<dbReference type="GO" id="GO:0004888">
    <property type="term" value="F:transmembrane signaling receptor activity"/>
    <property type="evidence" value="ECO:0007669"/>
    <property type="project" value="InterPro"/>
</dbReference>
<keyword evidence="2" id="KW-0732">Signal</keyword>
<feature type="transmembrane region" description="Helical" evidence="1">
    <location>
        <begin position="317"/>
        <end position="339"/>
    </location>
</feature>
<feature type="transmembrane region" description="Helical" evidence="1">
    <location>
        <begin position="443"/>
        <end position="465"/>
    </location>
</feature>
<organism evidence="6">
    <name type="scientific">Brugia pahangi</name>
    <name type="common">Filarial nematode worm</name>
    <dbReference type="NCBI Taxonomy" id="6280"/>
    <lineage>
        <taxon>Eukaryota</taxon>
        <taxon>Metazoa</taxon>
        <taxon>Ecdysozoa</taxon>
        <taxon>Nematoda</taxon>
        <taxon>Chromadorea</taxon>
        <taxon>Rhabditida</taxon>
        <taxon>Spirurina</taxon>
        <taxon>Spiruromorpha</taxon>
        <taxon>Filarioidea</taxon>
        <taxon>Onchocercidae</taxon>
        <taxon>Brugia</taxon>
    </lineage>
</organism>
<dbReference type="SUPFAM" id="SSF63712">
    <property type="entry name" value="Nicotinic receptor ligand binding domain-like"/>
    <property type="match status" value="1"/>
</dbReference>
<protein>
    <submittedName>
        <fullName evidence="6">Neur_chan_LBD domain-containing protein</fullName>
    </submittedName>
</protein>
<evidence type="ECO:0000256" key="2">
    <source>
        <dbReference type="SAM" id="SignalP"/>
    </source>
</evidence>
<name>A0A0N4TTH0_BRUPA</name>
<feature type="chain" id="PRO_5043122272" evidence="2">
    <location>
        <begin position="31"/>
        <end position="468"/>
    </location>
</feature>
<feature type="signal peptide" evidence="2">
    <location>
        <begin position="1"/>
        <end position="30"/>
    </location>
</feature>
<keyword evidence="5" id="KW-1185">Reference proteome</keyword>
<gene>
    <name evidence="4" type="ORF">BPAG_LOCUS11997</name>
</gene>
<accession>A0A0N4TTH0</accession>
<dbReference type="AlphaFoldDB" id="A0A0N4TTH0"/>
<dbReference type="WBParaSite" id="BPAG_0001203501-mRNA-1">
    <property type="protein sequence ID" value="BPAG_0001203501-mRNA-1"/>
    <property type="gene ID" value="BPAG_0001203501"/>
</dbReference>
<feature type="transmembrane region" description="Helical" evidence="1">
    <location>
        <begin position="291"/>
        <end position="311"/>
    </location>
</feature>
<sequence>MILLPRKEQIICWNRLILVLLLSRLRYTGAFTTVDCMHRYNVSDLSSNDLSDKLEDCIYYFLVGRAKAKYGDIRLLYLEEPTPKDDIFTIIISHVAVRRVELTQKFSSQFTIYGDLYVSWEDERLKWDKKEWQLDEYTLHDAHHIWKPTINDEYYLGQCNTVQGCYTTVQEIDIFSSGKVVALYSFHYPAFCNVNYYRYPEEENDCCLFFSLGDLNSNRKVHFELKAESKATISQVVKMERMANGLINPTDEHSAWMLEHRTVAITKMSGSNFELLHVCIHARKQMSTLRIALRLPVSITTMLMLASPLFGHLTTQIYVKLFAFSLQTVSFIFLCSISPENGFGKTKPKICKFLVLMSNTFFETIVVLTVISIMVNMIAIALSRVRRTIPPRHNFYLASKVINHLICCIEPDPTASYFRHLDDYTQTNFENSQPDYTTEWRHIYIASNNLFSAFALIAFIIVAVFEIL</sequence>
<reference evidence="4 5" key="2">
    <citation type="submission" date="2018-11" db="EMBL/GenBank/DDBJ databases">
        <authorList>
            <consortium name="Pathogen Informatics"/>
        </authorList>
    </citation>
    <scope>NUCLEOTIDE SEQUENCE [LARGE SCALE GENOMIC DNA]</scope>
</reference>
<feature type="transmembrane region" description="Helical" evidence="1">
    <location>
        <begin position="360"/>
        <end position="382"/>
    </location>
</feature>
<evidence type="ECO:0000313" key="4">
    <source>
        <dbReference type="EMBL" id="VDN93183.1"/>
    </source>
</evidence>
<dbReference type="EMBL" id="UZAD01013263">
    <property type="protein sequence ID" value="VDN93183.1"/>
    <property type="molecule type" value="Genomic_DNA"/>
</dbReference>
<evidence type="ECO:0000313" key="6">
    <source>
        <dbReference type="WBParaSite" id="BPAG_0001203501-mRNA-1"/>
    </source>
</evidence>
<dbReference type="Proteomes" id="UP000278627">
    <property type="component" value="Unassembled WGS sequence"/>
</dbReference>